<accession>A0A2T9YD11</accession>
<feature type="region of interest" description="Disordered" evidence="1">
    <location>
        <begin position="74"/>
        <end position="103"/>
    </location>
</feature>
<evidence type="ECO:0000313" key="4">
    <source>
        <dbReference type="Proteomes" id="UP000245699"/>
    </source>
</evidence>
<dbReference type="EMBL" id="MBFT01000475">
    <property type="protein sequence ID" value="PVU90522.1"/>
    <property type="molecule type" value="Genomic_DNA"/>
</dbReference>
<organism evidence="2 4">
    <name type="scientific">Furculomyces boomerangus</name>
    <dbReference type="NCBI Taxonomy" id="61424"/>
    <lineage>
        <taxon>Eukaryota</taxon>
        <taxon>Fungi</taxon>
        <taxon>Fungi incertae sedis</taxon>
        <taxon>Zoopagomycota</taxon>
        <taxon>Kickxellomycotina</taxon>
        <taxon>Harpellomycetes</taxon>
        <taxon>Harpellales</taxon>
        <taxon>Harpellaceae</taxon>
        <taxon>Furculomyces</taxon>
    </lineage>
</organism>
<comment type="caution">
    <text evidence="2">The sequence shown here is derived from an EMBL/GenBank/DDBJ whole genome shotgun (WGS) entry which is preliminary data.</text>
</comment>
<gene>
    <name evidence="3" type="ORF">BB559_004583</name>
    <name evidence="2" type="ORF">BB559_004736</name>
</gene>
<evidence type="ECO:0000256" key="1">
    <source>
        <dbReference type="SAM" id="MobiDB-lite"/>
    </source>
</evidence>
<evidence type="ECO:0000313" key="3">
    <source>
        <dbReference type="EMBL" id="PVU90522.1"/>
    </source>
</evidence>
<dbReference type="AlphaFoldDB" id="A0A2T9YD11"/>
<sequence length="226" mass="25393">MNENQFNKVSRISKNSLNNLNLKLEIKAGNPGTEINSSTFPAIQTPGAGYEGLWSPSLSNFEFLRSVGNSKTNRSASLYGDNNNPDIARFPHSTEKKTLSPNSGKVIRRNSVFSIISNRSGFGYGPDPNRLNKLSEKTTKAYMTLVINYYNGLILDLKQSVDKNRETMKNLLSAKQKIEKYQNTAHLIEMDLVDNTNELQNLNKLDLFSIKISILKASHSLSYNKR</sequence>
<proteinExistence type="predicted"/>
<dbReference type="Proteomes" id="UP000245699">
    <property type="component" value="Unassembled WGS sequence"/>
</dbReference>
<name>A0A2T9YD11_9FUNG</name>
<protein>
    <submittedName>
        <fullName evidence="2">Uncharacterized protein</fullName>
    </submittedName>
</protein>
<keyword evidence="4" id="KW-1185">Reference proteome</keyword>
<evidence type="ECO:0000313" key="2">
    <source>
        <dbReference type="EMBL" id="PVU90226.1"/>
    </source>
</evidence>
<dbReference type="EMBL" id="MBFT01000492">
    <property type="protein sequence ID" value="PVU90226.1"/>
    <property type="molecule type" value="Genomic_DNA"/>
</dbReference>
<feature type="compositionally biased region" description="Polar residues" evidence="1">
    <location>
        <begin position="74"/>
        <end position="85"/>
    </location>
</feature>
<reference evidence="2 4" key="1">
    <citation type="journal article" date="2018" name="MBio">
        <title>Comparative Genomics Reveals the Core Gene Toolbox for the Fungus-Insect Symbiosis.</title>
        <authorList>
            <person name="Wang Y."/>
            <person name="Stata M."/>
            <person name="Wang W."/>
            <person name="Stajich J.E."/>
            <person name="White M.M."/>
            <person name="Moncalvo J.M."/>
        </authorList>
    </citation>
    <scope>NUCLEOTIDE SEQUENCE [LARGE SCALE GENOMIC DNA]</scope>
    <source>
        <strain evidence="2 4">AUS-77-4</strain>
    </source>
</reference>